<dbReference type="OrthoDB" id="5389823at2759"/>
<dbReference type="EMBL" id="ML986485">
    <property type="protein sequence ID" value="KAF2280063.1"/>
    <property type="molecule type" value="Genomic_DNA"/>
</dbReference>
<accession>A0A6A6JVD3</accession>
<gene>
    <name evidence="1" type="ORF">EI97DRAFT_429824</name>
</gene>
<organism evidence="1 2">
    <name type="scientific">Westerdykella ornata</name>
    <dbReference type="NCBI Taxonomy" id="318751"/>
    <lineage>
        <taxon>Eukaryota</taxon>
        <taxon>Fungi</taxon>
        <taxon>Dikarya</taxon>
        <taxon>Ascomycota</taxon>
        <taxon>Pezizomycotina</taxon>
        <taxon>Dothideomycetes</taxon>
        <taxon>Pleosporomycetidae</taxon>
        <taxon>Pleosporales</taxon>
        <taxon>Sporormiaceae</taxon>
        <taxon>Westerdykella</taxon>
    </lineage>
</organism>
<sequence length="67" mass="7841">MSLIRRRTNLQVQFVNGLLSPAARYGQLHPKMCNDSRFPADFNAPRTIEEVRAMDRTLFPVHLHSRY</sequence>
<reference evidence="1" key="1">
    <citation type="journal article" date="2020" name="Stud. Mycol.">
        <title>101 Dothideomycetes genomes: a test case for predicting lifestyles and emergence of pathogens.</title>
        <authorList>
            <person name="Haridas S."/>
            <person name="Albert R."/>
            <person name="Binder M."/>
            <person name="Bloem J."/>
            <person name="Labutti K."/>
            <person name="Salamov A."/>
            <person name="Andreopoulos B."/>
            <person name="Baker S."/>
            <person name="Barry K."/>
            <person name="Bills G."/>
            <person name="Bluhm B."/>
            <person name="Cannon C."/>
            <person name="Castanera R."/>
            <person name="Culley D."/>
            <person name="Daum C."/>
            <person name="Ezra D."/>
            <person name="Gonzalez J."/>
            <person name="Henrissat B."/>
            <person name="Kuo A."/>
            <person name="Liang C."/>
            <person name="Lipzen A."/>
            <person name="Lutzoni F."/>
            <person name="Magnuson J."/>
            <person name="Mondo S."/>
            <person name="Nolan M."/>
            <person name="Ohm R."/>
            <person name="Pangilinan J."/>
            <person name="Park H.-J."/>
            <person name="Ramirez L."/>
            <person name="Alfaro M."/>
            <person name="Sun H."/>
            <person name="Tritt A."/>
            <person name="Yoshinaga Y."/>
            <person name="Zwiers L.-H."/>
            <person name="Turgeon B."/>
            <person name="Goodwin S."/>
            <person name="Spatafora J."/>
            <person name="Crous P."/>
            <person name="Grigoriev I."/>
        </authorList>
    </citation>
    <scope>NUCLEOTIDE SEQUENCE</scope>
    <source>
        <strain evidence="1">CBS 379.55</strain>
    </source>
</reference>
<proteinExistence type="predicted"/>
<protein>
    <submittedName>
        <fullName evidence="1">Uncharacterized protein</fullName>
    </submittedName>
</protein>
<dbReference type="GeneID" id="54550706"/>
<dbReference type="Proteomes" id="UP000800097">
    <property type="component" value="Unassembled WGS sequence"/>
</dbReference>
<name>A0A6A6JVD3_WESOR</name>
<keyword evidence="2" id="KW-1185">Reference proteome</keyword>
<evidence type="ECO:0000313" key="1">
    <source>
        <dbReference type="EMBL" id="KAF2280063.1"/>
    </source>
</evidence>
<evidence type="ECO:0000313" key="2">
    <source>
        <dbReference type="Proteomes" id="UP000800097"/>
    </source>
</evidence>
<dbReference type="AlphaFoldDB" id="A0A6A6JVD3"/>
<dbReference type="RefSeq" id="XP_033657601.1">
    <property type="nucleotide sequence ID" value="XM_033797531.1"/>
</dbReference>